<name>A0ACB0EVD2_RANTA</name>
<organism evidence="1 2">
    <name type="scientific">Rangifer tarandus platyrhynchus</name>
    <name type="common">Svalbard reindeer</name>
    <dbReference type="NCBI Taxonomy" id="3082113"/>
    <lineage>
        <taxon>Eukaryota</taxon>
        <taxon>Metazoa</taxon>
        <taxon>Chordata</taxon>
        <taxon>Craniata</taxon>
        <taxon>Vertebrata</taxon>
        <taxon>Euteleostomi</taxon>
        <taxon>Mammalia</taxon>
        <taxon>Eutheria</taxon>
        <taxon>Laurasiatheria</taxon>
        <taxon>Artiodactyla</taxon>
        <taxon>Ruminantia</taxon>
        <taxon>Pecora</taxon>
        <taxon>Cervidae</taxon>
        <taxon>Odocoileinae</taxon>
        <taxon>Rangifer</taxon>
    </lineage>
</organism>
<dbReference type="EMBL" id="OX596111">
    <property type="protein sequence ID" value="CAI9704606.1"/>
    <property type="molecule type" value="Genomic_DNA"/>
</dbReference>
<evidence type="ECO:0000313" key="1">
    <source>
        <dbReference type="EMBL" id="CAI9704606.1"/>
    </source>
</evidence>
<gene>
    <name evidence="1" type="ORF">MRATA1EN3_LOCUS15819</name>
</gene>
<protein>
    <submittedName>
        <fullName evidence="1">Uncharacterized protein</fullName>
    </submittedName>
</protein>
<dbReference type="Proteomes" id="UP001162501">
    <property type="component" value="Chromosome 27"/>
</dbReference>
<sequence>MDNQKNSQVPSVWHAALQEIPTRGFRCKAILKPSPSPQREKGPGLLFLRGCVPHRSSTAGKRPLPGPVSPGGSSGPSVPANLRALTWQVGCPKAHKSWVWPRAGKQEVRCPAPRPAGPPPRPPPAPPVPRGAALWRARAARRIVRSLPGDALSTLLCVLCLCVRLHLLYAGETLGEDGAGGADQVAAPRGTCQPRGVAESPARPENPGPGEDGVAGELPLETRTSAGLFPA</sequence>
<accession>A0ACB0EVD2</accession>
<reference evidence="1" key="1">
    <citation type="submission" date="2023-05" db="EMBL/GenBank/DDBJ databases">
        <authorList>
            <consortium name="ELIXIR-Norway"/>
        </authorList>
    </citation>
    <scope>NUCLEOTIDE SEQUENCE</scope>
</reference>
<evidence type="ECO:0000313" key="2">
    <source>
        <dbReference type="Proteomes" id="UP001162501"/>
    </source>
</evidence>
<proteinExistence type="predicted"/>